<dbReference type="EMBL" id="MTKT01003240">
    <property type="protein sequence ID" value="OWM75663.1"/>
    <property type="molecule type" value="Genomic_DNA"/>
</dbReference>
<accession>A0A218WSQ1</accession>
<evidence type="ECO:0000313" key="2">
    <source>
        <dbReference type="EMBL" id="OWM75663.1"/>
    </source>
</evidence>
<dbReference type="EMBL" id="PGOL01004132">
    <property type="protein sequence ID" value="PKI38363.1"/>
    <property type="molecule type" value="Genomic_DNA"/>
</dbReference>
<feature type="compositionally biased region" description="Basic and acidic residues" evidence="1">
    <location>
        <begin position="89"/>
        <end position="100"/>
    </location>
</feature>
<feature type="region of interest" description="Disordered" evidence="1">
    <location>
        <begin position="65"/>
        <end position="100"/>
    </location>
</feature>
<reference evidence="3 5" key="3">
    <citation type="submission" date="2017-11" db="EMBL/GenBank/DDBJ databases">
        <title>De-novo sequencing of pomegranate (Punica granatum L.) genome.</title>
        <authorList>
            <person name="Akparov Z."/>
            <person name="Amiraslanov A."/>
            <person name="Hajiyeva S."/>
            <person name="Abbasov M."/>
            <person name="Kaur K."/>
            <person name="Hamwieh A."/>
            <person name="Solovyev V."/>
            <person name="Salamov A."/>
            <person name="Braich B."/>
            <person name="Kosarev P."/>
            <person name="Mahmoud A."/>
            <person name="Hajiyev E."/>
            <person name="Babayeva S."/>
            <person name="Izzatullayeva V."/>
            <person name="Mammadov A."/>
            <person name="Mammadov A."/>
            <person name="Sharifova S."/>
            <person name="Ojaghi J."/>
            <person name="Eynullazada K."/>
            <person name="Bayramov B."/>
            <person name="Abdulazimova A."/>
            <person name="Shahmuradov I."/>
        </authorList>
    </citation>
    <scope>NUCLEOTIDE SEQUENCE [LARGE SCALE GENOMIC DNA]</scope>
    <source>
        <strain evidence="3">AG2017</strain>
        <strain evidence="5">cv. AG2017</strain>
        <tissue evidence="3">Leaf</tissue>
    </source>
</reference>
<protein>
    <submittedName>
        <fullName evidence="2">Uncharacterized protein</fullName>
    </submittedName>
</protein>
<evidence type="ECO:0000313" key="3">
    <source>
        <dbReference type="EMBL" id="PKI38363.1"/>
    </source>
</evidence>
<comment type="caution">
    <text evidence="2">The sequence shown here is derived from an EMBL/GenBank/DDBJ whole genome shotgun (WGS) entry which is preliminary data.</text>
</comment>
<feature type="compositionally biased region" description="Polar residues" evidence="1">
    <location>
        <begin position="78"/>
        <end position="88"/>
    </location>
</feature>
<evidence type="ECO:0000313" key="5">
    <source>
        <dbReference type="Proteomes" id="UP000233551"/>
    </source>
</evidence>
<reference evidence="4" key="1">
    <citation type="journal article" date="2017" name="Plant J.">
        <title>The pomegranate (Punica granatum L.) genome and the genomics of punicalagin biosynthesis.</title>
        <authorList>
            <person name="Qin G."/>
            <person name="Xu C."/>
            <person name="Ming R."/>
            <person name="Tang H."/>
            <person name="Guyot R."/>
            <person name="Kramer E.M."/>
            <person name="Hu Y."/>
            <person name="Yi X."/>
            <person name="Qi Y."/>
            <person name="Xu X."/>
            <person name="Gao Z."/>
            <person name="Pan H."/>
            <person name="Jian J."/>
            <person name="Tian Y."/>
            <person name="Yue Z."/>
            <person name="Xu Y."/>
        </authorList>
    </citation>
    <scope>NUCLEOTIDE SEQUENCE [LARGE SCALE GENOMIC DNA]</scope>
    <source>
        <strain evidence="4">cv. Dabenzi</strain>
    </source>
</reference>
<reference evidence="2" key="2">
    <citation type="submission" date="2017-06" db="EMBL/GenBank/DDBJ databases">
        <title>The pomegranate genome and the genomics of punicalagin biosynthesis.</title>
        <authorList>
            <person name="Xu C."/>
        </authorList>
    </citation>
    <scope>NUCLEOTIDE SEQUENCE [LARGE SCALE GENOMIC DNA]</scope>
    <source>
        <tissue evidence="2">Fresh leaf</tissue>
    </source>
</reference>
<dbReference type="AlphaFoldDB" id="A0A218WSQ1"/>
<name>A0A218WSQ1_PUNGR</name>
<gene>
    <name evidence="2" type="ORF">CDL15_Pgr021828</name>
    <name evidence="3" type="ORF">CRG98_041274</name>
</gene>
<proteinExistence type="predicted"/>
<evidence type="ECO:0000313" key="4">
    <source>
        <dbReference type="Proteomes" id="UP000197138"/>
    </source>
</evidence>
<keyword evidence="5" id="KW-1185">Reference proteome</keyword>
<organism evidence="2 4">
    <name type="scientific">Punica granatum</name>
    <name type="common">Pomegranate</name>
    <dbReference type="NCBI Taxonomy" id="22663"/>
    <lineage>
        <taxon>Eukaryota</taxon>
        <taxon>Viridiplantae</taxon>
        <taxon>Streptophyta</taxon>
        <taxon>Embryophyta</taxon>
        <taxon>Tracheophyta</taxon>
        <taxon>Spermatophyta</taxon>
        <taxon>Magnoliopsida</taxon>
        <taxon>eudicotyledons</taxon>
        <taxon>Gunneridae</taxon>
        <taxon>Pentapetalae</taxon>
        <taxon>rosids</taxon>
        <taxon>malvids</taxon>
        <taxon>Myrtales</taxon>
        <taxon>Lythraceae</taxon>
        <taxon>Punica</taxon>
    </lineage>
</organism>
<dbReference type="Proteomes" id="UP000233551">
    <property type="component" value="Unassembled WGS sequence"/>
</dbReference>
<sequence>MGFIGVLQKRPDGITIGSIHLSGLPCFHQDFTPVRMQIDGQGQAVRARSEWRPRESGFTLGLGFEPFERPDAGDSPLCGTSASSSSRLEQAHYEDKYLIK</sequence>
<evidence type="ECO:0000256" key="1">
    <source>
        <dbReference type="SAM" id="MobiDB-lite"/>
    </source>
</evidence>
<dbReference type="Proteomes" id="UP000197138">
    <property type="component" value="Unassembled WGS sequence"/>
</dbReference>